<dbReference type="PANTHER" id="PTHR46523">
    <property type="entry name" value="DCTP PYROPHOSPHATASE 1"/>
    <property type="match status" value="1"/>
</dbReference>
<dbReference type="InterPro" id="IPR052555">
    <property type="entry name" value="dCTP_Pyrophosphatase"/>
</dbReference>
<accession>A0A2U3QHR5</accession>
<dbReference type="Gene3D" id="1.10.287.1080">
    <property type="entry name" value="MazG-like"/>
    <property type="match status" value="1"/>
</dbReference>
<name>A0A2U3QHR5_9BACT</name>
<dbReference type="OrthoDB" id="9791898at2"/>
<dbReference type="EMBL" id="OUUY01000085">
    <property type="protein sequence ID" value="SPQ00957.1"/>
    <property type="molecule type" value="Genomic_DNA"/>
</dbReference>
<dbReference type="CDD" id="cd11537">
    <property type="entry name" value="NTP-PPase_RS21-C6_like"/>
    <property type="match status" value="1"/>
</dbReference>
<proteinExistence type="predicted"/>
<keyword evidence="2" id="KW-1185">Reference proteome</keyword>
<protein>
    <submittedName>
        <fullName evidence="1">MazG nucleotide pyrophosphohydrolase</fullName>
    </submittedName>
</protein>
<gene>
    <name evidence="1" type="ORF">NBG4_390021</name>
</gene>
<evidence type="ECO:0000313" key="2">
    <source>
        <dbReference type="Proteomes" id="UP000245125"/>
    </source>
</evidence>
<dbReference type="InterPro" id="IPR025984">
    <property type="entry name" value="DCTPP"/>
</dbReference>
<dbReference type="SUPFAM" id="SSF101386">
    <property type="entry name" value="all-alpha NTP pyrophosphatases"/>
    <property type="match status" value="1"/>
</dbReference>
<dbReference type="GO" id="GO:0009143">
    <property type="term" value="P:nucleoside triphosphate catabolic process"/>
    <property type="evidence" value="ECO:0007669"/>
    <property type="project" value="InterPro"/>
</dbReference>
<sequence>MKDNNKSEIEELTDLLIQFRDARNWEQFHNSKDLALALSIEAAELNELFLWKKAEEVNVEKLKEELADILIFALLLARKHKLPIKDIILNKIRVNEEKYPAEKAKNTAKKYCDL</sequence>
<organism evidence="1 2">
    <name type="scientific">Candidatus Sulfobium mesophilum</name>
    <dbReference type="NCBI Taxonomy" id="2016548"/>
    <lineage>
        <taxon>Bacteria</taxon>
        <taxon>Pseudomonadati</taxon>
        <taxon>Nitrospirota</taxon>
        <taxon>Nitrospiria</taxon>
        <taxon>Nitrospirales</taxon>
        <taxon>Nitrospiraceae</taxon>
        <taxon>Candidatus Sulfobium</taxon>
    </lineage>
</organism>
<dbReference type="GO" id="GO:0047429">
    <property type="term" value="F:nucleoside triphosphate diphosphatase activity"/>
    <property type="evidence" value="ECO:0007669"/>
    <property type="project" value="InterPro"/>
</dbReference>
<dbReference type="PANTHER" id="PTHR46523:SF1">
    <property type="entry name" value="DCTP PYROPHOSPHATASE 1"/>
    <property type="match status" value="1"/>
</dbReference>
<dbReference type="Proteomes" id="UP000245125">
    <property type="component" value="Unassembled WGS sequence"/>
</dbReference>
<dbReference type="Pfam" id="PF12643">
    <property type="entry name" value="MazG-like"/>
    <property type="match status" value="1"/>
</dbReference>
<keyword evidence="1" id="KW-0378">Hydrolase</keyword>
<dbReference type="AlphaFoldDB" id="A0A2U3QHR5"/>
<dbReference type="PIRSF" id="PIRSF029826">
    <property type="entry name" value="UCP029826_pph"/>
    <property type="match status" value="1"/>
</dbReference>
<evidence type="ECO:0000313" key="1">
    <source>
        <dbReference type="EMBL" id="SPQ00957.1"/>
    </source>
</evidence>
<reference evidence="2" key="1">
    <citation type="submission" date="2018-03" db="EMBL/GenBank/DDBJ databases">
        <authorList>
            <person name="Zecchin S."/>
        </authorList>
    </citation>
    <scope>NUCLEOTIDE SEQUENCE [LARGE SCALE GENOMIC DNA]</scope>
</reference>